<accession>A0A314Y705</accession>
<dbReference type="PANTHER" id="PTHR34962:SF1">
    <property type="entry name" value="EMBRYO DEFECTIVE 1703-RELATED"/>
    <property type="match status" value="1"/>
</dbReference>
<evidence type="ECO:0000313" key="1">
    <source>
        <dbReference type="EMBL" id="PQQ02013.1"/>
    </source>
</evidence>
<gene>
    <name evidence="1" type="ORF">Pyn_05741</name>
</gene>
<proteinExistence type="predicted"/>
<dbReference type="Proteomes" id="UP000250321">
    <property type="component" value="Unassembled WGS sequence"/>
</dbReference>
<dbReference type="OrthoDB" id="1720557at2759"/>
<protein>
    <submittedName>
        <fullName evidence="1">Uncharacterized protein</fullName>
    </submittedName>
</protein>
<keyword evidence="2" id="KW-1185">Reference proteome</keyword>
<dbReference type="AlphaFoldDB" id="A0A314Y705"/>
<comment type="caution">
    <text evidence="1">The sequence shown here is derived from an EMBL/GenBank/DDBJ whole genome shotgun (WGS) entry which is preliminary data.</text>
</comment>
<dbReference type="STRING" id="2094558.A0A314Y705"/>
<dbReference type="EMBL" id="PJQY01001511">
    <property type="protein sequence ID" value="PQQ02013.1"/>
    <property type="molecule type" value="Genomic_DNA"/>
</dbReference>
<organism evidence="1 2">
    <name type="scientific">Prunus yedoensis var. nudiflora</name>
    <dbReference type="NCBI Taxonomy" id="2094558"/>
    <lineage>
        <taxon>Eukaryota</taxon>
        <taxon>Viridiplantae</taxon>
        <taxon>Streptophyta</taxon>
        <taxon>Embryophyta</taxon>
        <taxon>Tracheophyta</taxon>
        <taxon>Spermatophyta</taxon>
        <taxon>Magnoliopsida</taxon>
        <taxon>eudicotyledons</taxon>
        <taxon>Gunneridae</taxon>
        <taxon>Pentapetalae</taxon>
        <taxon>rosids</taxon>
        <taxon>fabids</taxon>
        <taxon>Rosales</taxon>
        <taxon>Rosaceae</taxon>
        <taxon>Amygdaloideae</taxon>
        <taxon>Amygdaleae</taxon>
        <taxon>Prunus</taxon>
    </lineage>
</organism>
<sequence>MMDAEDKDAFFKGLEKKVEKRIKSCRNCTSGSTQTLKILIMVQRVSACMIHQKKLYHDGKAPFRKSPEFLNYFQEQRSAIFAGNDGISVKKDEQNILQKSTESQSHENVATSSVIVIEGSDGSLRAGKKSGKEFWQHTKKWSQGFLESYNAETDPEIKATMRDMGKGLDRWITEKEIQEAADLMNKMPEKNKKFMEKKLSKLKREMELFGPQAVVSKYREYAEDKKEDYLWWLDLPYVLLIMKNERIGFYSLEMAADLELEPKPYHVIAFEDTNDCKNLGYIIQAQMDMFGNGNAFVVAQPPKDVFREAKANGFGVTVIRKGEVQLNVDQTLEEVEEQITEIGSKIYHDEIMQERSMDISSLMKGVFGFSGKPTKRTRSKQTMKTAIGFGGKPAKRKRSKQMLKKPSKKERFQLLTMVTFSGKPDKTN</sequence>
<reference evidence="1 2" key="1">
    <citation type="submission" date="2018-02" db="EMBL/GenBank/DDBJ databases">
        <title>Draft genome of wild Prunus yedoensis var. nudiflora.</title>
        <authorList>
            <person name="Baek S."/>
            <person name="Kim J.-H."/>
            <person name="Choi K."/>
            <person name="Kim G.-B."/>
            <person name="Cho A."/>
            <person name="Jang H."/>
            <person name="Shin C.-H."/>
            <person name="Yu H.-J."/>
            <person name="Mun J.-H."/>
        </authorList>
    </citation>
    <scope>NUCLEOTIDE SEQUENCE [LARGE SCALE GENOMIC DNA]</scope>
    <source>
        <strain evidence="2">cv. Jeju island</strain>
        <tissue evidence="1">Leaf</tissue>
    </source>
</reference>
<dbReference type="PANTHER" id="PTHR34962">
    <property type="entry name" value="EMBRYO DEFECTIVE 1703-RELATED"/>
    <property type="match status" value="1"/>
</dbReference>
<evidence type="ECO:0000313" key="2">
    <source>
        <dbReference type="Proteomes" id="UP000250321"/>
    </source>
</evidence>
<name>A0A314Y705_PRUYE</name>